<dbReference type="KEGG" id="tao:THIAE_10075"/>
<evidence type="ECO:0000259" key="1">
    <source>
        <dbReference type="Pfam" id="PF07700"/>
    </source>
</evidence>
<feature type="domain" description="Heme NO-binding" evidence="1">
    <location>
        <begin position="2"/>
        <end position="160"/>
    </location>
</feature>
<proteinExistence type="predicted"/>
<dbReference type="EMBL" id="CP007030">
    <property type="protein sequence ID" value="AHF02058.1"/>
    <property type="molecule type" value="Genomic_DNA"/>
</dbReference>
<dbReference type="AlphaFoldDB" id="W0DXQ0"/>
<evidence type="ECO:0000313" key="2">
    <source>
        <dbReference type="EMBL" id="AHF02058.1"/>
    </source>
</evidence>
<dbReference type="eggNOG" id="COG1719">
    <property type="taxonomic scope" value="Bacteria"/>
</dbReference>
<reference evidence="2 3" key="1">
    <citation type="submission" date="2013-12" db="EMBL/GenBank/DDBJ databases">
        <authorList>
            <consortium name="DOE Joint Genome Institute"/>
            <person name="Kappler U."/>
            <person name="Huntemann M."/>
            <person name="Han J."/>
            <person name="Chen A."/>
            <person name="Kyrpides N."/>
            <person name="Mavromatis K."/>
            <person name="Markowitz V."/>
            <person name="Palaniappan K."/>
            <person name="Ivanova N."/>
            <person name="Schaumberg A."/>
            <person name="Pati A."/>
            <person name="Liolios K."/>
            <person name="Nordberg H.P."/>
            <person name="Cantor M.N."/>
            <person name="Hua S.X."/>
            <person name="Woyke T."/>
        </authorList>
    </citation>
    <scope>NUCLEOTIDE SEQUENCE [LARGE SCALE GENOMIC DNA]</scope>
    <source>
        <strain evidence="3">AL2</strain>
    </source>
</reference>
<dbReference type="Gene3D" id="3.90.1520.10">
    <property type="entry name" value="H-NOX domain"/>
    <property type="match status" value="1"/>
</dbReference>
<dbReference type="InterPro" id="IPR038158">
    <property type="entry name" value="H-NOX_domain_sf"/>
</dbReference>
<dbReference type="GO" id="GO:0020037">
    <property type="term" value="F:heme binding"/>
    <property type="evidence" value="ECO:0007669"/>
    <property type="project" value="InterPro"/>
</dbReference>
<dbReference type="RefSeq" id="WP_006460138.1">
    <property type="nucleotide sequence ID" value="NZ_CP007030.1"/>
</dbReference>
<sequence length="179" mass="19992">MKGMVFTEFLDMVEEKFSADMVDDIIDDTNPPSGAAYTAVGTYDHNELVNMVTALSKRTEIPADTLVKIFGEHVFSKFATSHQQFLVGVPNALAFLAGIEDIIHAEVIKLYPDAQLPKFKCTFIDDATLVMDYQSPRHFADLAEGLIKGCGKHFGDTLSVDRDDIHQDLTRFTVRRFNA</sequence>
<keyword evidence="3" id="KW-1185">Reference proteome</keyword>
<name>W0DXQ0_9GAMM</name>
<dbReference type="Proteomes" id="UP000005380">
    <property type="component" value="Chromosome"/>
</dbReference>
<dbReference type="HOGENOM" id="CLU_079260_1_1_6"/>
<dbReference type="InterPro" id="IPR024096">
    <property type="entry name" value="NO_sig/Golgi_transp_ligand-bd"/>
</dbReference>
<organism evidence="2 3">
    <name type="scientific">Thiomicrospira aerophila AL3</name>
    <dbReference type="NCBI Taxonomy" id="717772"/>
    <lineage>
        <taxon>Bacteria</taxon>
        <taxon>Pseudomonadati</taxon>
        <taxon>Pseudomonadota</taxon>
        <taxon>Gammaproteobacteria</taxon>
        <taxon>Thiotrichales</taxon>
        <taxon>Piscirickettsiaceae</taxon>
        <taxon>Thiomicrospira</taxon>
    </lineage>
</organism>
<dbReference type="OrthoDB" id="7266652at2"/>
<dbReference type="InParanoid" id="W0DXQ0"/>
<dbReference type="SUPFAM" id="SSF111126">
    <property type="entry name" value="Ligand-binding domain in the NO signalling and Golgi transport"/>
    <property type="match status" value="1"/>
</dbReference>
<protein>
    <submittedName>
        <fullName evidence="2">Heme transporter CcmB</fullName>
    </submittedName>
</protein>
<gene>
    <name evidence="2" type="ORF">THIAE_10075</name>
</gene>
<dbReference type="STRING" id="717772.THIAE_10075"/>
<dbReference type="InterPro" id="IPR011644">
    <property type="entry name" value="Heme_NO-bd"/>
</dbReference>
<accession>W0DXQ0</accession>
<evidence type="ECO:0000313" key="3">
    <source>
        <dbReference type="Proteomes" id="UP000005380"/>
    </source>
</evidence>
<dbReference type="Pfam" id="PF07700">
    <property type="entry name" value="HNOB"/>
    <property type="match status" value="1"/>
</dbReference>